<accession>A0ABQ5DY19</accession>
<evidence type="ECO:0000313" key="2">
    <source>
        <dbReference type="Proteomes" id="UP001151760"/>
    </source>
</evidence>
<protein>
    <submittedName>
        <fullName evidence="1">Uncharacterized protein</fullName>
    </submittedName>
</protein>
<gene>
    <name evidence="1" type="ORF">Tco_0951823</name>
</gene>
<name>A0ABQ5DY19_9ASTR</name>
<dbReference type="Proteomes" id="UP001151760">
    <property type="component" value="Unassembled WGS sequence"/>
</dbReference>
<reference evidence="1" key="1">
    <citation type="journal article" date="2022" name="Int. J. Mol. Sci.">
        <title>Draft Genome of Tanacetum Coccineum: Genomic Comparison of Closely Related Tanacetum-Family Plants.</title>
        <authorList>
            <person name="Yamashiro T."/>
            <person name="Shiraishi A."/>
            <person name="Nakayama K."/>
            <person name="Satake H."/>
        </authorList>
    </citation>
    <scope>NUCLEOTIDE SEQUENCE</scope>
</reference>
<reference evidence="1" key="2">
    <citation type="submission" date="2022-01" db="EMBL/GenBank/DDBJ databases">
        <authorList>
            <person name="Yamashiro T."/>
            <person name="Shiraishi A."/>
            <person name="Satake H."/>
            <person name="Nakayama K."/>
        </authorList>
    </citation>
    <scope>NUCLEOTIDE SEQUENCE</scope>
</reference>
<keyword evidence="2" id="KW-1185">Reference proteome</keyword>
<proteinExistence type="predicted"/>
<evidence type="ECO:0000313" key="1">
    <source>
        <dbReference type="EMBL" id="GJT43108.1"/>
    </source>
</evidence>
<dbReference type="EMBL" id="BQNB010015701">
    <property type="protein sequence ID" value="GJT43108.1"/>
    <property type="molecule type" value="Genomic_DNA"/>
</dbReference>
<organism evidence="1 2">
    <name type="scientific">Tanacetum coccineum</name>
    <dbReference type="NCBI Taxonomy" id="301880"/>
    <lineage>
        <taxon>Eukaryota</taxon>
        <taxon>Viridiplantae</taxon>
        <taxon>Streptophyta</taxon>
        <taxon>Embryophyta</taxon>
        <taxon>Tracheophyta</taxon>
        <taxon>Spermatophyta</taxon>
        <taxon>Magnoliopsida</taxon>
        <taxon>eudicotyledons</taxon>
        <taxon>Gunneridae</taxon>
        <taxon>Pentapetalae</taxon>
        <taxon>asterids</taxon>
        <taxon>campanulids</taxon>
        <taxon>Asterales</taxon>
        <taxon>Asteraceae</taxon>
        <taxon>Asteroideae</taxon>
        <taxon>Anthemideae</taxon>
        <taxon>Anthemidinae</taxon>
        <taxon>Tanacetum</taxon>
    </lineage>
</organism>
<comment type="caution">
    <text evidence="1">The sequence shown here is derived from an EMBL/GenBank/DDBJ whole genome shotgun (WGS) entry which is preliminary data.</text>
</comment>
<sequence length="77" mass="8652">MEIYTESKPKETHSLPKSRIASLAIRVPKSNPMVKKGHPMIGLNEWLRSKAQGERVRSLEASSSPYKYKAASLTKII</sequence>